<feature type="non-terminal residue" evidence="1">
    <location>
        <position position="95"/>
    </location>
</feature>
<dbReference type="EMBL" id="CACRXK020015242">
    <property type="protein sequence ID" value="CAB4028097.1"/>
    <property type="molecule type" value="Genomic_DNA"/>
</dbReference>
<proteinExistence type="predicted"/>
<dbReference type="SUPFAM" id="SSF49785">
    <property type="entry name" value="Galactose-binding domain-like"/>
    <property type="match status" value="1"/>
</dbReference>
<dbReference type="AlphaFoldDB" id="A0A6S7JBD9"/>
<dbReference type="InterPro" id="IPR000421">
    <property type="entry name" value="FA58C"/>
</dbReference>
<protein>
    <submittedName>
        <fullName evidence="1">Uncharacterized protein</fullName>
    </submittedName>
</protein>
<dbReference type="InterPro" id="IPR008979">
    <property type="entry name" value="Galactose-bd-like_sf"/>
</dbReference>
<keyword evidence="2" id="KW-1185">Reference proteome</keyword>
<dbReference type="PROSITE" id="PS50022">
    <property type="entry name" value="FA58C_3"/>
    <property type="match status" value="1"/>
</dbReference>
<evidence type="ECO:0000313" key="2">
    <source>
        <dbReference type="Proteomes" id="UP001152795"/>
    </source>
</evidence>
<evidence type="ECO:0000313" key="1">
    <source>
        <dbReference type="EMBL" id="CAB4028097.1"/>
    </source>
</evidence>
<accession>A0A6S7JBD9</accession>
<dbReference type="Pfam" id="PF00754">
    <property type="entry name" value="F5_F8_type_C"/>
    <property type="match status" value="1"/>
</dbReference>
<dbReference type="Gene3D" id="2.60.120.260">
    <property type="entry name" value="Galactose-binding domain-like"/>
    <property type="match status" value="1"/>
</dbReference>
<name>A0A6S7JBD9_PARCT</name>
<dbReference type="PROSITE" id="PS01285">
    <property type="entry name" value="FA58C_1"/>
    <property type="match status" value="1"/>
</dbReference>
<dbReference type="PANTHER" id="PTHR24543">
    <property type="entry name" value="MULTICOPPER OXIDASE-RELATED"/>
    <property type="match status" value="1"/>
</dbReference>
<organism evidence="1 2">
    <name type="scientific">Paramuricea clavata</name>
    <name type="common">Red gorgonian</name>
    <name type="synonym">Violescent sea-whip</name>
    <dbReference type="NCBI Taxonomy" id="317549"/>
    <lineage>
        <taxon>Eukaryota</taxon>
        <taxon>Metazoa</taxon>
        <taxon>Cnidaria</taxon>
        <taxon>Anthozoa</taxon>
        <taxon>Octocorallia</taxon>
        <taxon>Malacalcyonacea</taxon>
        <taxon>Plexauridae</taxon>
        <taxon>Paramuricea</taxon>
    </lineage>
</organism>
<gene>
    <name evidence="1" type="ORF">PACLA_8A027105</name>
</gene>
<sequence>MQSKEITDDLISSSTELAGSYGKKYARLMSHVAWIPTNEDTDPWIQVNFVLTVTIIEILTQGRSIYTQWTRNYMVAFAQEADYFQFYLTENKQEK</sequence>
<dbReference type="Proteomes" id="UP001152795">
    <property type="component" value="Unassembled WGS sequence"/>
</dbReference>
<comment type="caution">
    <text evidence="1">The sequence shown here is derived from an EMBL/GenBank/DDBJ whole genome shotgun (WGS) entry which is preliminary data.</text>
</comment>
<reference evidence="1" key="1">
    <citation type="submission" date="2020-04" db="EMBL/GenBank/DDBJ databases">
        <authorList>
            <person name="Alioto T."/>
            <person name="Alioto T."/>
            <person name="Gomez Garrido J."/>
        </authorList>
    </citation>
    <scope>NUCLEOTIDE SEQUENCE</scope>
    <source>
        <strain evidence="1">A484AB</strain>
    </source>
</reference>